<dbReference type="EMBL" id="CM042881">
    <property type="protein sequence ID" value="KAI4386420.1"/>
    <property type="molecule type" value="Genomic_DNA"/>
</dbReference>
<comment type="caution">
    <text evidence="1">The sequence shown here is derived from an EMBL/GenBank/DDBJ whole genome shotgun (WGS) entry which is preliminary data.</text>
</comment>
<keyword evidence="2" id="KW-1185">Reference proteome</keyword>
<gene>
    <name evidence="1" type="ORF">MLD38_004352</name>
</gene>
<evidence type="ECO:0000313" key="1">
    <source>
        <dbReference type="EMBL" id="KAI4386420.1"/>
    </source>
</evidence>
<dbReference type="Proteomes" id="UP001057402">
    <property type="component" value="Chromosome 2"/>
</dbReference>
<sequence length="606" mass="67150">MDADRSDTTTATSPFFPRLRRILDSCSDSVEREDFVEIENSVSELVVLLEEVLLSAGCEDAGDAAEVLDEISGYVQSSSTSEAVVDAVSFELPKVICRFSGTNLRLMKSVDDVIDRLVMRCNPRDMLTIFCAALDCEDENVKLPGYCAPIFSGISKVFLLIKRHHLNQIKAAVPVIVRALELVALDAIAEDYKLDDLFVRAIGVASSVVEVSVKLEGELSEKLHALLGLFVLQIVTHFSVGMGNDLSSCLPLVSQLSPIFHYCGFSYIGLMTGSTVDTILSYFEADEEDKSMISPTYVMCGGVLSVILGIFFADVMQFIDGDFILAQNELRHNQWKRWQTIGMFRHIFTISHVPWTLRNQAIDFLLFITEGTPVAEVEVENTDVTSIAPSIFATLQGIIMVIMYAAEGTLRKKAFSALKRVLADSPVSQRYDILKSLIINSQSSSMIGILLDCMREIMQMESNVNISRGTPDLSERGRCQKASLACAPVLELAEMVLRPSKGGPPDLSEQSDAVLSALNLYRFALLRDSRGSGINPTGILVEANLKKAYYEWFLPLRTLLNGILAKCNHESDQFDDMVSSLNRVELVLHRCIELVEEKLHHKALTF</sequence>
<organism evidence="1 2">
    <name type="scientific">Melastoma candidum</name>
    <dbReference type="NCBI Taxonomy" id="119954"/>
    <lineage>
        <taxon>Eukaryota</taxon>
        <taxon>Viridiplantae</taxon>
        <taxon>Streptophyta</taxon>
        <taxon>Embryophyta</taxon>
        <taxon>Tracheophyta</taxon>
        <taxon>Spermatophyta</taxon>
        <taxon>Magnoliopsida</taxon>
        <taxon>eudicotyledons</taxon>
        <taxon>Gunneridae</taxon>
        <taxon>Pentapetalae</taxon>
        <taxon>rosids</taxon>
        <taxon>malvids</taxon>
        <taxon>Myrtales</taxon>
        <taxon>Melastomataceae</taxon>
        <taxon>Melastomatoideae</taxon>
        <taxon>Melastomateae</taxon>
        <taxon>Melastoma</taxon>
    </lineage>
</organism>
<protein>
    <submittedName>
        <fullName evidence="1">Uncharacterized protein</fullName>
    </submittedName>
</protein>
<name>A0ACB9S687_9MYRT</name>
<proteinExistence type="predicted"/>
<reference evidence="2" key="1">
    <citation type="journal article" date="2023" name="Front. Plant Sci.">
        <title>Chromosomal-level genome assembly of Melastoma candidum provides insights into trichome evolution.</title>
        <authorList>
            <person name="Zhong Y."/>
            <person name="Wu W."/>
            <person name="Sun C."/>
            <person name="Zou P."/>
            <person name="Liu Y."/>
            <person name="Dai S."/>
            <person name="Zhou R."/>
        </authorList>
    </citation>
    <scope>NUCLEOTIDE SEQUENCE [LARGE SCALE GENOMIC DNA]</scope>
</reference>
<evidence type="ECO:0000313" key="2">
    <source>
        <dbReference type="Proteomes" id="UP001057402"/>
    </source>
</evidence>
<accession>A0ACB9S687</accession>